<keyword evidence="4" id="KW-1185">Reference proteome</keyword>
<keyword evidence="2 3" id="KW-0560">Oxidoreductase</keyword>
<dbReference type="Gene3D" id="3.40.50.720">
    <property type="entry name" value="NAD(P)-binding Rossmann-like Domain"/>
    <property type="match status" value="1"/>
</dbReference>
<comment type="caution">
    <text evidence="3">The sequence shown here is derived from an EMBL/GenBank/DDBJ whole genome shotgun (WGS) entry which is preliminary data.</text>
</comment>
<reference evidence="3 4" key="1">
    <citation type="submission" date="2021-04" db="EMBL/GenBank/DDBJ databases">
        <authorList>
            <person name="Rodrigo-Torres L."/>
            <person name="Arahal R. D."/>
            <person name="Lucena T."/>
        </authorList>
    </citation>
    <scope>NUCLEOTIDE SEQUENCE [LARGE SCALE GENOMIC DNA]</scope>
    <source>
        <strain evidence="3 4">CECT 9623</strain>
    </source>
</reference>
<proteinExistence type="inferred from homology"/>
<sequence length="270" mass="28647">MNLSEMNNTPFDNQVAIITGAGQGIGFEIARQLALQGAGVILNDADQDLAAEAARRIRDLGGECIAFAGDASSQEIIDGMVEEAVKCFGKLTICVANAGITLFGDFFEYPAEKLRQVLEVNLMGSFMLTQAAARQMRKQKSGGRVLLMSSVVGHQAHKFLGAYAMTKAGLEMLAKNLVIELSPHGITINTVAPGATLTERTLAEDPTYPKTWSAITPMGRPAICEDIANAALFLLSPHSGHITGQSLVVDGGWTSVSPLPDLSNMAVNKD</sequence>
<gene>
    <name evidence="3" type="primary">fabG_5</name>
    <name evidence="3" type="ORF">DYBT9623_02680</name>
</gene>
<evidence type="ECO:0000313" key="3">
    <source>
        <dbReference type="EMBL" id="CAG5069940.1"/>
    </source>
</evidence>
<dbReference type="PRINTS" id="PR00081">
    <property type="entry name" value="GDHRDH"/>
</dbReference>
<evidence type="ECO:0000256" key="2">
    <source>
        <dbReference type="ARBA" id="ARBA00023002"/>
    </source>
</evidence>
<dbReference type="EC" id="1.1.1.100" evidence="3"/>
<dbReference type="InterPro" id="IPR002347">
    <property type="entry name" value="SDR_fam"/>
</dbReference>
<evidence type="ECO:0000313" key="4">
    <source>
        <dbReference type="Proteomes" id="UP000679725"/>
    </source>
</evidence>
<dbReference type="InterPro" id="IPR036291">
    <property type="entry name" value="NAD(P)-bd_dom_sf"/>
</dbReference>
<organism evidence="3 4">
    <name type="scientific">Dyadobacter linearis</name>
    <dbReference type="NCBI Taxonomy" id="2823330"/>
    <lineage>
        <taxon>Bacteria</taxon>
        <taxon>Pseudomonadati</taxon>
        <taxon>Bacteroidota</taxon>
        <taxon>Cytophagia</taxon>
        <taxon>Cytophagales</taxon>
        <taxon>Spirosomataceae</taxon>
        <taxon>Dyadobacter</taxon>
    </lineage>
</organism>
<dbReference type="GO" id="GO:0004316">
    <property type="term" value="F:3-oxoacyl-[acyl-carrier-protein] reductase (NADPH) activity"/>
    <property type="evidence" value="ECO:0007669"/>
    <property type="project" value="UniProtKB-EC"/>
</dbReference>
<evidence type="ECO:0000256" key="1">
    <source>
        <dbReference type="ARBA" id="ARBA00006484"/>
    </source>
</evidence>
<dbReference type="Pfam" id="PF13561">
    <property type="entry name" value="adh_short_C2"/>
    <property type="match status" value="1"/>
</dbReference>
<dbReference type="Proteomes" id="UP000679725">
    <property type="component" value="Unassembled WGS sequence"/>
</dbReference>
<dbReference type="SUPFAM" id="SSF51735">
    <property type="entry name" value="NAD(P)-binding Rossmann-fold domains"/>
    <property type="match status" value="1"/>
</dbReference>
<dbReference type="CDD" id="cd05233">
    <property type="entry name" value="SDR_c"/>
    <property type="match status" value="1"/>
</dbReference>
<dbReference type="EMBL" id="CAJRAU010000003">
    <property type="protein sequence ID" value="CAG5069940.1"/>
    <property type="molecule type" value="Genomic_DNA"/>
</dbReference>
<dbReference type="PANTHER" id="PTHR42760">
    <property type="entry name" value="SHORT-CHAIN DEHYDROGENASES/REDUCTASES FAMILY MEMBER"/>
    <property type="match status" value="1"/>
</dbReference>
<name>A0ABM8UR09_9BACT</name>
<accession>A0ABM8UR09</accession>
<comment type="similarity">
    <text evidence="1">Belongs to the short-chain dehydrogenases/reductases (SDR) family.</text>
</comment>
<dbReference type="PANTHER" id="PTHR42760:SF133">
    <property type="entry name" value="3-OXOACYL-[ACYL-CARRIER-PROTEIN] REDUCTASE"/>
    <property type="match status" value="1"/>
</dbReference>
<protein>
    <submittedName>
        <fullName evidence="3">3-oxoacyl-[acyl-carrier-protein] reductase FabG</fullName>
        <ecNumber evidence="3">1.1.1.100</ecNumber>
    </submittedName>
</protein>